<keyword evidence="2 5" id="KW-0812">Transmembrane</keyword>
<dbReference type="Proteomes" id="UP000247591">
    <property type="component" value="Unassembled WGS sequence"/>
</dbReference>
<gene>
    <name evidence="7" type="ORF">DFR67_108162</name>
</gene>
<feature type="transmembrane region" description="Helical" evidence="5">
    <location>
        <begin position="75"/>
        <end position="93"/>
    </location>
</feature>
<dbReference type="GO" id="GO:0016020">
    <property type="term" value="C:membrane"/>
    <property type="evidence" value="ECO:0007669"/>
    <property type="project" value="UniProtKB-SubCell"/>
</dbReference>
<evidence type="ECO:0000256" key="2">
    <source>
        <dbReference type="ARBA" id="ARBA00022692"/>
    </source>
</evidence>
<feature type="transmembrane region" description="Helical" evidence="5">
    <location>
        <begin position="144"/>
        <end position="165"/>
    </location>
</feature>
<reference evidence="7 8" key="1">
    <citation type="submission" date="2018-06" db="EMBL/GenBank/DDBJ databases">
        <title>Genomic Encyclopedia of Type Strains, Phase IV (KMG-IV): sequencing the most valuable type-strain genomes for metagenomic binning, comparative biology and taxonomic classification.</title>
        <authorList>
            <person name="Goeker M."/>
        </authorList>
    </citation>
    <scope>NUCLEOTIDE SEQUENCE [LARGE SCALE GENOMIC DNA]</scope>
    <source>
        <strain evidence="7 8">DSM 45521</strain>
    </source>
</reference>
<evidence type="ECO:0000256" key="5">
    <source>
        <dbReference type="SAM" id="Phobius"/>
    </source>
</evidence>
<dbReference type="Pfam" id="PF01061">
    <property type="entry name" value="ABC2_membrane"/>
    <property type="match status" value="1"/>
</dbReference>
<dbReference type="OrthoDB" id="3214063at2"/>
<feature type="transmembrane region" description="Helical" evidence="5">
    <location>
        <begin position="177"/>
        <end position="195"/>
    </location>
</feature>
<keyword evidence="3 5" id="KW-1133">Transmembrane helix</keyword>
<accession>A0A318RKK7</accession>
<evidence type="ECO:0000259" key="6">
    <source>
        <dbReference type="Pfam" id="PF01061"/>
    </source>
</evidence>
<dbReference type="PANTHER" id="PTHR43229:SF2">
    <property type="entry name" value="NODULATION PROTEIN J"/>
    <property type="match status" value="1"/>
</dbReference>
<dbReference type="InterPro" id="IPR013525">
    <property type="entry name" value="ABC2_TM"/>
</dbReference>
<sequence>MTTMSPPATAGVGFGRRPLAALSKAEYRQFRRNKTLVIMGTVFPVALPLVSFFLARNDSGSTAEVATTGLEMFALMAFLFVQYYSVLSLITTRRGEGVLKRLRTGEASDWQIQAAPAVPSALLTVVGGVIVAGVIYGAGAPAPVNAVALVIGLVAGIIVFSLLGLATSAVTKNAEAAQITSMPVMILAFVGLTSIRDILPERMAAAADWTPFAALSDLISLGASGKLATAEDSIAATDFAGTFTEMGQPLATLGLWTVLALALIATSFRWDDRR</sequence>
<evidence type="ECO:0000256" key="1">
    <source>
        <dbReference type="ARBA" id="ARBA00004141"/>
    </source>
</evidence>
<feature type="domain" description="ABC-2 type transporter transmembrane" evidence="6">
    <location>
        <begin position="20"/>
        <end position="189"/>
    </location>
</feature>
<feature type="transmembrane region" description="Helical" evidence="5">
    <location>
        <begin position="114"/>
        <end position="138"/>
    </location>
</feature>
<dbReference type="AlphaFoldDB" id="A0A318RKK7"/>
<proteinExistence type="predicted"/>
<keyword evidence="8" id="KW-1185">Reference proteome</keyword>
<keyword evidence="4 5" id="KW-0472">Membrane</keyword>
<feature type="transmembrane region" description="Helical" evidence="5">
    <location>
        <begin position="250"/>
        <end position="270"/>
    </location>
</feature>
<evidence type="ECO:0000313" key="7">
    <source>
        <dbReference type="EMBL" id="PYE16411.1"/>
    </source>
</evidence>
<dbReference type="InterPro" id="IPR051784">
    <property type="entry name" value="Nod_factor_ABC_transporter"/>
</dbReference>
<comment type="subcellular location">
    <subcellularLocation>
        <location evidence="1">Membrane</location>
        <topology evidence="1">Multi-pass membrane protein</topology>
    </subcellularLocation>
</comment>
<evidence type="ECO:0000256" key="4">
    <source>
        <dbReference type="ARBA" id="ARBA00023136"/>
    </source>
</evidence>
<protein>
    <submittedName>
        <fullName evidence="7">ABC-2 type transport system permease protein</fullName>
    </submittedName>
</protein>
<comment type="caution">
    <text evidence="7">The sequence shown here is derived from an EMBL/GenBank/DDBJ whole genome shotgun (WGS) entry which is preliminary data.</text>
</comment>
<evidence type="ECO:0000313" key="8">
    <source>
        <dbReference type="Proteomes" id="UP000247591"/>
    </source>
</evidence>
<organism evidence="7 8">
    <name type="scientific">Williamsia limnetica</name>
    <dbReference type="NCBI Taxonomy" id="882452"/>
    <lineage>
        <taxon>Bacteria</taxon>
        <taxon>Bacillati</taxon>
        <taxon>Actinomycetota</taxon>
        <taxon>Actinomycetes</taxon>
        <taxon>Mycobacteriales</taxon>
        <taxon>Nocardiaceae</taxon>
        <taxon>Williamsia</taxon>
    </lineage>
</organism>
<evidence type="ECO:0000256" key="3">
    <source>
        <dbReference type="ARBA" id="ARBA00022989"/>
    </source>
</evidence>
<name>A0A318RKK7_WILLI</name>
<dbReference type="EMBL" id="QJSP01000008">
    <property type="protein sequence ID" value="PYE16411.1"/>
    <property type="molecule type" value="Genomic_DNA"/>
</dbReference>
<feature type="transmembrane region" description="Helical" evidence="5">
    <location>
        <begin position="36"/>
        <end position="55"/>
    </location>
</feature>
<dbReference type="PANTHER" id="PTHR43229">
    <property type="entry name" value="NODULATION PROTEIN J"/>
    <property type="match status" value="1"/>
</dbReference>
<dbReference type="GO" id="GO:0140359">
    <property type="term" value="F:ABC-type transporter activity"/>
    <property type="evidence" value="ECO:0007669"/>
    <property type="project" value="InterPro"/>
</dbReference>